<evidence type="ECO:0000313" key="7">
    <source>
        <dbReference type="EMBL" id="KKT70862.1"/>
    </source>
</evidence>
<evidence type="ECO:0000256" key="6">
    <source>
        <dbReference type="SAM" id="Phobius"/>
    </source>
</evidence>
<keyword evidence="6" id="KW-0472">Membrane</keyword>
<evidence type="ECO:0000256" key="3">
    <source>
        <dbReference type="ARBA" id="ARBA00022729"/>
    </source>
</evidence>
<feature type="compositionally biased region" description="Polar residues" evidence="5">
    <location>
        <begin position="117"/>
        <end position="133"/>
    </location>
</feature>
<comment type="subcellular location">
    <subcellularLocation>
        <location evidence="1">Secreted</location>
    </subcellularLocation>
</comment>
<feature type="transmembrane region" description="Helical" evidence="6">
    <location>
        <begin position="81"/>
        <end position="104"/>
    </location>
</feature>
<comment type="caution">
    <text evidence="7">The sequence shown here is derived from an EMBL/GenBank/DDBJ whole genome shotgun (WGS) entry which is preliminary data.</text>
</comment>
<protein>
    <recommendedName>
        <fullName evidence="9">Dockerin domain-containing protein</fullName>
    </recommendedName>
</protein>
<evidence type="ECO:0000256" key="5">
    <source>
        <dbReference type="SAM" id="MobiDB-lite"/>
    </source>
</evidence>
<evidence type="ECO:0000256" key="4">
    <source>
        <dbReference type="ARBA" id="ARBA00022837"/>
    </source>
</evidence>
<accession>A0A0G1LPW2</accession>
<keyword evidence="6" id="KW-1133">Transmembrane helix</keyword>
<name>A0A0G1LPW2_9BACT</name>
<evidence type="ECO:0000256" key="2">
    <source>
        <dbReference type="ARBA" id="ARBA00022525"/>
    </source>
</evidence>
<dbReference type="Proteomes" id="UP000034154">
    <property type="component" value="Unassembled WGS sequence"/>
</dbReference>
<keyword evidence="6" id="KW-0812">Transmembrane</keyword>
<dbReference type="InterPro" id="IPR059100">
    <property type="entry name" value="TSP3_bac"/>
</dbReference>
<keyword evidence="3" id="KW-0732">Signal</keyword>
<evidence type="ECO:0000313" key="8">
    <source>
        <dbReference type="Proteomes" id="UP000034154"/>
    </source>
</evidence>
<dbReference type="EMBL" id="LCJB01000020">
    <property type="protein sequence ID" value="KKT70862.1"/>
    <property type="molecule type" value="Genomic_DNA"/>
</dbReference>
<keyword evidence="2" id="KW-0964">Secreted</keyword>
<evidence type="ECO:0008006" key="9">
    <source>
        <dbReference type="Google" id="ProtNLM"/>
    </source>
</evidence>
<proteinExistence type="predicted"/>
<gene>
    <name evidence="7" type="ORF">UW63_C0020G0010</name>
</gene>
<organism evidence="7 8">
    <name type="scientific">Candidatus Uhrbacteria bacterium GW2011_GWF2_44_350</name>
    <dbReference type="NCBI Taxonomy" id="1619000"/>
    <lineage>
        <taxon>Bacteria</taxon>
        <taxon>Candidatus Uhriibacteriota</taxon>
    </lineage>
</organism>
<sequence>MFDEPNLPKMETPPGIKLKKGQPEIFVMPENFRGLAGRVSSPQVKPAALPPAVPAKPLLAPLPPKPVLPAKKKKMSKVTKVLLISGGVLFAVLAAAGIYVYLALQPVQQAVPTSVSTNAVKTEPKTSPTNTPVVENPETPESPDATSPFPTGTLPGRDTDSDGLTDAEELLYRTNSKKPDTDSDGFLDGNEVFHGYDPNAPSPARLNETALVANYLIEGFYSLDYPVAWNVQPEVGKLGNVLFIVPSGEAVSVSLEEKTIGASLAEWFSGTSPSTEIEVSVGTTKMGYSMLMTEDQMTVYVDFGERVVTMSYQNTVKATVDYLATFEMMMNTLLSVE</sequence>
<keyword evidence="4" id="KW-0106">Calcium</keyword>
<dbReference type="Pfam" id="PF18884">
    <property type="entry name" value="TSP3_bac"/>
    <property type="match status" value="2"/>
</dbReference>
<dbReference type="AlphaFoldDB" id="A0A0G1LPW2"/>
<evidence type="ECO:0000256" key="1">
    <source>
        <dbReference type="ARBA" id="ARBA00004613"/>
    </source>
</evidence>
<dbReference type="InterPro" id="IPR018247">
    <property type="entry name" value="EF_Hand_1_Ca_BS"/>
</dbReference>
<reference evidence="7 8" key="1">
    <citation type="journal article" date="2015" name="Nature">
        <title>rRNA introns, odd ribosomes, and small enigmatic genomes across a large radiation of phyla.</title>
        <authorList>
            <person name="Brown C.T."/>
            <person name="Hug L.A."/>
            <person name="Thomas B.C."/>
            <person name="Sharon I."/>
            <person name="Castelle C.J."/>
            <person name="Singh A."/>
            <person name="Wilkins M.J."/>
            <person name="Williams K.H."/>
            <person name="Banfield J.F."/>
        </authorList>
    </citation>
    <scope>NUCLEOTIDE SEQUENCE [LARGE SCALE GENOMIC DNA]</scope>
</reference>
<feature type="region of interest" description="Disordered" evidence="5">
    <location>
        <begin position="117"/>
        <end position="194"/>
    </location>
</feature>
<dbReference type="PROSITE" id="PS00018">
    <property type="entry name" value="EF_HAND_1"/>
    <property type="match status" value="1"/>
</dbReference>